<comment type="caution">
    <text evidence="2">The sequence shown here is derived from an EMBL/GenBank/DDBJ whole genome shotgun (WGS) entry which is preliminary data.</text>
</comment>
<sequence>MDSDTQRGARHAPFDEESMFALLVKAIKRFLARLCQGFAPISSSPVRSSDASGPMSVNMSAASVLSGAQDEREETPAPTLASVRHSACERVERAADNSLRHSLEAALALPPLECRHALRALLQQNFSDSHRIREACTALTHHLEAEIAPFAAEHPLTSASALAIFRAGLDHQDGAIAAQVDAHYALRSMTTELKRLESALADLTHARTLISAGAYTREALAAMIAQQSFDSAFLFQAETAKPAQAHPAPTRIDIQNEAPADAVSGRHLFGLDTGVQADELDVFFKHSAPQNTHAL</sequence>
<accession>A0A8H3WU65</accession>
<evidence type="ECO:0000313" key="3">
    <source>
        <dbReference type="Proteomes" id="UP000439903"/>
    </source>
</evidence>
<dbReference type="AlphaFoldDB" id="A0A8H3WU65"/>
<feature type="non-terminal residue" evidence="2">
    <location>
        <position position="295"/>
    </location>
</feature>
<protein>
    <submittedName>
        <fullName evidence="2">Uncharacterized protein</fullName>
    </submittedName>
</protein>
<proteinExistence type="predicted"/>
<evidence type="ECO:0000313" key="2">
    <source>
        <dbReference type="EMBL" id="KAF0332760.1"/>
    </source>
</evidence>
<reference evidence="2 3" key="1">
    <citation type="journal article" date="2019" name="Environ. Microbiol.">
        <title>At the nexus of three kingdoms: the genome of the mycorrhizal fungus Gigaspora margarita provides insights into plant, endobacterial and fungal interactions.</title>
        <authorList>
            <person name="Venice F."/>
            <person name="Ghignone S."/>
            <person name="Salvioli di Fossalunga A."/>
            <person name="Amselem J."/>
            <person name="Novero M."/>
            <person name="Xianan X."/>
            <person name="Sedzielewska Toro K."/>
            <person name="Morin E."/>
            <person name="Lipzen A."/>
            <person name="Grigoriev I.V."/>
            <person name="Henrissat B."/>
            <person name="Martin F.M."/>
            <person name="Bonfante P."/>
        </authorList>
    </citation>
    <scope>NUCLEOTIDE SEQUENCE [LARGE SCALE GENOMIC DNA]</scope>
    <source>
        <strain evidence="2 3">BEG34</strain>
    </source>
</reference>
<keyword evidence="3" id="KW-1185">Reference proteome</keyword>
<dbReference type="EMBL" id="WTPW01006341">
    <property type="protein sequence ID" value="KAF0332760.1"/>
    <property type="molecule type" value="Genomic_DNA"/>
</dbReference>
<name>A0A8H3WU65_GIGMA</name>
<feature type="region of interest" description="Disordered" evidence="1">
    <location>
        <begin position="63"/>
        <end position="84"/>
    </location>
</feature>
<evidence type="ECO:0000256" key="1">
    <source>
        <dbReference type="SAM" id="MobiDB-lite"/>
    </source>
</evidence>
<organism evidence="2 3">
    <name type="scientific">Gigaspora margarita</name>
    <dbReference type="NCBI Taxonomy" id="4874"/>
    <lineage>
        <taxon>Eukaryota</taxon>
        <taxon>Fungi</taxon>
        <taxon>Fungi incertae sedis</taxon>
        <taxon>Mucoromycota</taxon>
        <taxon>Glomeromycotina</taxon>
        <taxon>Glomeromycetes</taxon>
        <taxon>Diversisporales</taxon>
        <taxon>Gigasporaceae</taxon>
        <taxon>Gigaspora</taxon>
    </lineage>
</organism>
<gene>
    <name evidence="2" type="ORF">F8M41_021613</name>
</gene>
<dbReference type="Proteomes" id="UP000439903">
    <property type="component" value="Unassembled WGS sequence"/>
</dbReference>